<dbReference type="AlphaFoldDB" id="A0A1M2W5I6"/>
<evidence type="ECO:0000256" key="1">
    <source>
        <dbReference type="SAM" id="MobiDB-lite"/>
    </source>
</evidence>
<protein>
    <submittedName>
        <fullName evidence="2">Uncharacterized protein</fullName>
    </submittedName>
</protein>
<dbReference type="EMBL" id="MNAD01000195">
    <property type="protein sequence ID" value="OJT15125.1"/>
    <property type="molecule type" value="Genomic_DNA"/>
</dbReference>
<gene>
    <name evidence="2" type="ORF">TRAPUB_8316</name>
</gene>
<dbReference type="Proteomes" id="UP000184267">
    <property type="component" value="Unassembled WGS sequence"/>
</dbReference>
<accession>A0A1M2W5I6</accession>
<name>A0A1M2W5I6_TRAPU</name>
<evidence type="ECO:0000313" key="2">
    <source>
        <dbReference type="EMBL" id="OJT15125.1"/>
    </source>
</evidence>
<feature type="region of interest" description="Disordered" evidence="1">
    <location>
        <begin position="54"/>
        <end position="89"/>
    </location>
</feature>
<organism evidence="2 3">
    <name type="scientific">Trametes pubescens</name>
    <name type="common">White-rot fungus</name>
    <dbReference type="NCBI Taxonomy" id="154538"/>
    <lineage>
        <taxon>Eukaryota</taxon>
        <taxon>Fungi</taxon>
        <taxon>Dikarya</taxon>
        <taxon>Basidiomycota</taxon>
        <taxon>Agaricomycotina</taxon>
        <taxon>Agaricomycetes</taxon>
        <taxon>Polyporales</taxon>
        <taxon>Polyporaceae</taxon>
        <taxon>Trametes</taxon>
    </lineage>
</organism>
<comment type="caution">
    <text evidence="2">The sequence shown here is derived from an EMBL/GenBank/DDBJ whole genome shotgun (WGS) entry which is preliminary data.</text>
</comment>
<keyword evidence="3" id="KW-1185">Reference proteome</keyword>
<reference evidence="2 3" key="1">
    <citation type="submission" date="2016-10" db="EMBL/GenBank/DDBJ databases">
        <title>Genome sequence of the basidiomycete white-rot fungus Trametes pubescens.</title>
        <authorList>
            <person name="Makela M.R."/>
            <person name="Granchi Z."/>
            <person name="Peng M."/>
            <person name="De Vries R.P."/>
            <person name="Grigoriev I."/>
            <person name="Riley R."/>
            <person name="Hilden K."/>
        </authorList>
    </citation>
    <scope>NUCLEOTIDE SEQUENCE [LARGE SCALE GENOMIC DNA]</scope>
    <source>
        <strain evidence="2 3">FBCC735</strain>
    </source>
</reference>
<sequence>MTSMRTDLTAASSEGDTLQLLTSAQHLLLSAQRLPPTSDTMYKDVQKPKFIDGQARSMQRPDHFNKNAGAALENPENPVAAHTAQDGSP</sequence>
<proteinExistence type="predicted"/>
<evidence type="ECO:0000313" key="3">
    <source>
        <dbReference type="Proteomes" id="UP000184267"/>
    </source>
</evidence>